<dbReference type="PANTHER" id="PTHR13136:SF11">
    <property type="entry name" value="TESTIS-EXPRESSED PROTEIN 30"/>
    <property type="match status" value="1"/>
</dbReference>
<name>A0ABT2GJS5_9MICO</name>
<evidence type="ECO:0000259" key="1">
    <source>
        <dbReference type="Pfam" id="PF20408"/>
    </source>
</evidence>
<organism evidence="2 3">
    <name type="scientific">Herbiconiux gentiana</name>
    <dbReference type="NCBI Taxonomy" id="2970912"/>
    <lineage>
        <taxon>Bacteria</taxon>
        <taxon>Bacillati</taxon>
        <taxon>Actinomycetota</taxon>
        <taxon>Actinomycetes</taxon>
        <taxon>Micrococcales</taxon>
        <taxon>Microbacteriaceae</taxon>
        <taxon>Herbiconiux</taxon>
    </lineage>
</organism>
<proteinExistence type="predicted"/>
<reference evidence="2" key="1">
    <citation type="submission" date="2022-08" db="EMBL/GenBank/DDBJ databases">
        <authorList>
            <person name="Deng Y."/>
            <person name="Han X.-F."/>
            <person name="Zhang Y.-Q."/>
        </authorList>
    </citation>
    <scope>NUCLEOTIDE SEQUENCE</scope>
    <source>
        <strain evidence="2">CPCC 205716</strain>
    </source>
</reference>
<dbReference type="InterPro" id="IPR046879">
    <property type="entry name" value="KANL3/Tex30_Abhydrolase"/>
</dbReference>
<dbReference type="InterPro" id="IPR026555">
    <property type="entry name" value="NSL3/Tex30"/>
</dbReference>
<evidence type="ECO:0000313" key="2">
    <source>
        <dbReference type="EMBL" id="MCS5716473.1"/>
    </source>
</evidence>
<sequence length="239" mass="25218">MPDSPTLPASPTPPAFLWSGPADGPLLVLAHGAGAAMDSEWMNRLAALLADRGIRVARFEFAYMAARRGPDGRRRPPPKAETLMDEYRAAVAAVLAAAPEARPLVIGGKSLGGRVASLVADELRAAGEVRGLVCLGYPFHPPGRPEKLRTAHLLSLATPTLVCQGTRDPFGTIEEVPAYGLPAGIRFTWLDDGEHEFKPRATLSGHTHAEHLATAADAVADFVRTVGYDGTGESQGDVA</sequence>
<dbReference type="Gene3D" id="3.40.50.1820">
    <property type="entry name" value="alpha/beta hydrolase"/>
    <property type="match status" value="1"/>
</dbReference>
<feature type="domain" description="KANL3/Tex30 alpha/beta hydrolase-like" evidence="1">
    <location>
        <begin position="26"/>
        <end position="223"/>
    </location>
</feature>
<evidence type="ECO:0000313" key="3">
    <source>
        <dbReference type="Proteomes" id="UP001165580"/>
    </source>
</evidence>
<dbReference type="Proteomes" id="UP001165580">
    <property type="component" value="Unassembled WGS sequence"/>
</dbReference>
<dbReference type="EMBL" id="JANTEZ010000013">
    <property type="protein sequence ID" value="MCS5716473.1"/>
    <property type="molecule type" value="Genomic_DNA"/>
</dbReference>
<keyword evidence="2" id="KW-0378">Hydrolase</keyword>
<dbReference type="PANTHER" id="PTHR13136">
    <property type="entry name" value="TESTIS DEVELOPMENT PROTEIN PRTD"/>
    <property type="match status" value="1"/>
</dbReference>
<dbReference type="RefSeq" id="WP_259487990.1">
    <property type="nucleotide sequence ID" value="NZ_JANTEZ010000013.1"/>
</dbReference>
<dbReference type="Pfam" id="PF20408">
    <property type="entry name" value="Abhydrolase_11"/>
    <property type="match status" value="1"/>
</dbReference>
<dbReference type="InterPro" id="IPR029058">
    <property type="entry name" value="AB_hydrolase_fold"/>
</dbReference>
<dbReference type="SUPFAM" id="SSF53474">
    <property type="entry name" value="alpha/beta-Hydrolases"/>
    <property type="match status" value="1"/>
</dbReference>
<dbReference type="GO" id="GO:0016787">
    <property type="term" value="F:hydrolase activity"/>
    <property type="evidence" value="ECO:0007669"/>
    <property type="project" value="UniProtKB-KW"/>
</dbReference>
<protein>
    <submittedName>
        <fullName evidence="2">Alpha/beta fold hydrolase</fullName>
    </submittedName>
</protein>
<gene>
    <name evidence="2" type="ORF">NVV95_18150</name>
</gene>
<accession>A0ABT2GJS5</accession>
<keyword evidence="3" id="KW-1185">Reference proteome</keyword>
<comment type="caution">
    <text evidence="2">The sequence shown here is derived from an EMBL/GenBank/DDBJ whole genome shotgun (WGS) entry which is preliminary data.</text>
</comment>